<reference evidence="3" key="1">
    <citation type="submission" date="2016-10" db="EMBL/GenBank/DDBJ databases">
        <authorList>
            <person name="Varghese N."/>
            <person name="Submissions S."/>
        </authorList>
    </citation>
    <scope>NUCLEOTIDE SEQUENCE [LARGE SCALE GENOMIC DNA]</scope>
    <source>
        <strain evidence="3">DSM 15363</strain>
    </source>
</reference>
<protein>
    <submittedName>
        <fullName evidence="2">Carbon-nitrogen hydrolase</fullName>
    </submittedName>
</protein>
<dbReference type="InterPro" id="IPR036526">
    <property type="entry name" value="C-N_Hydrolase_sf"/>
</dbReference>
<keyword evidence="3" id="KW-1185">Reference proteome</keyword>
<dbReference type="Gene3D" id="3.60.110.10">
    <property type="entry name" value="Carbon-nitrogen hydrolase"/>
    <property type="match status" value="1"/>
</dbReference>
<dbReference type="CDD" id="cd07197">
    <property type="entry name" value="nitrilase"/>
    <property type="match status" value="1"/>
</dbReference>
<feature type="domain" description="CN hydrolase" evidence="1">
    <location>
        <begin position="1"/>
        <end position="167"/>
    </location>
</feature>
<dbReference type="Proteomes" id="UP000199492">
    <property type="component" value="Unassembled WGS sequence"/>
</dbReference>
<dbReference type="InterPro" id="IPR003010">
    <property type="entry name" value="C-N_Hydrolase"/>
</dbReference>
<accession>A0A1G8CUE2</accession>
<keyword evidence="2" id="KW-0378">Hydrolase</keyword>
<dbReference type="PANTHER" id="PTHR23088">
    <property type="entry name" value="NITRILASE-RELATED"/>
    <property type="match status" value="1"/>
</dbReference>
<dbReference type="Pfam" id="PF00795">
    <property type="entry name" value="CN_hydrolase"/>
    <property type="match status" value="1"/>
</dbReference>
<dbReference type="AlphaFoldDB" id="A0A1G8CUE2"/>
<proteinExistence type="predicted"/>
<dbReference type="RefSeq" id="WP_092467362.1">
    <property type="nucleotide sequence ID" value="NZ_FNCZ01000003.1"/>
</dbReference>
<dbReference type="PROSITE" id="PS50263">
    <property type="entry name" value="CN_HYDROLASE"/>
    <property type="match status" value="1"/>
</dbReference>
<evidence type="ECO:0000259" key="1">
    <source>
        <dbReference type="PROSITE" id="PS50263"/>
    </source>
</evidence>
<dbReference type="OrthoDB" id="9803818at2"/>
<sequence>MKICIAQTQSLKGNVQENIKNHLNIVKRAIKLNSDLIIFPELSITGYEPELAKERATTIENNIFDRFQELSDKNDIIIGIGMPTQSTDRIYISMLIYQPYKEPIVYSKQLLHADEIRYFSCGTSQTFLIINETKIAIGICYETLQRDHFLKAKEYGTDIYIASVAKS</sequence>
<dbReference type="EMBL" id="FNCZ01000003">
    <property type="protein sequence ID" value="SDH48863.1"/>
    <property type="molecule type" value="Genomic_DNA"/>
</dbReference>
<dbReference type="PANTHER" id="PTHR23088:SF27">
    <property type="entry name" value="DEAMINATED GLUTATHIONE AMIDASE"/>
    <property type="match status" value="1"/>
</dbReference>
<gene>
    <name evidence="2" type="ORF">SAMN04489796_10346</name>
</gene>
<dbReference type="STRING" id="262004.SAMN04489796_10346"/>
<evidence type="ECO:0000313" key="3">
    <source>
        <dbReference type="Proteomes" id="UP000199492"/>
    </source>
</evidence>
<evidence type="ECO:0000313" key="2">
    <source>
        <dbReference type="EMBL" id="SDH48863.1"/>
    </source>
</evidence>
<dbReference type="GO" id="GO:0016787">
    <property type="term" value="F:hydrolase activity"/>
    <property type="evidence" value="ECO:0007669"/>
    <property type="project" value="UniProtKB-KW"/>
</dbReference>
<dbReference type="SUPFAM" id="SSF56317">
    <property type="entry name" value="Carbon-nitrogen hydrolase"/>
    <property type="match status" value="1"/>
</dbReference>
<name>A0A1G8CUE2_9FLAO</name>
<organism evidence="2 3">
    <name type="scientific">Winogradskyella thalassocola</name>
    <dbReference type="NCBI Taxonomy" id="262004"/>
    <lineage>
        <taxon>Bacteria</taxon>
        <taxon>Pseudomonadati</taxon>
        <taxon>Bacteroidota</taxon>
        <taxon>Flavobacteriia</taxon>
        <taxon>Flavobacteriales</taxon>
        <taxon>Flavobacteriaceae</taxon>
        <taxon>Winogradskyella</taxon>
    </lineage>
</organism>